<proteinExistence type="predicted"/>
<dbReference type="Proteomes" id="UP001176961">
    <property type="component" value="Unassembled WGS sequence"/>
</dbReference>
<evidence type="ECO:0000313" key="2">
    <source>
        <dbReference type="Proteomes" id="UP001176961"/>
    </source>
</evidence>
<sequence length="283" mass="32308">MKDQRFRFIFFADEVKASEAMHWLKAIDKLEIAMSQSNRQTTFKQYLASDSDMEIVRAMIRLTHIEEHVLIIFTKEDGESIKDWYGVNISHVVGKGENVVDRIVGFAPRSINCVCVADLQYNTKEKEIDREKSLILNVTDTLFKERQGSTAGIWAYGSVAQKTDFTNVFNNMSDTYEKFEREAHTAMQRGYFVNDLGANFSTINTATGPEGKVDSLLFMWGADFVEKNWVITPSYNYTNIVVVSLQDANFTGHVDDRGEIINVVLNDYKDADVRKIVDALIHE</sequence>
<reference evidence="1" key="1">
    <citation type="submission" date="2023-07" db="EMBL/GenBank/DDBJ databases">
        <authorList>
            <consortium name="CYATHOMIX"/>
        </authorList>
    </citation>
    <scope>NUCLEOTIDE SEQUENCE</scope>
    <source>
        <strain evidence="1">N/A</strain>
    </source>
</reference>
<dbReference type="EMBL" id="CATQJL010000316">
    <property type="protein sequence ID" value="CAJ0605204.1"/>
    <property type="molecule type" value="Genomic_DNA"/>
</dbReference>
<organism evidence="1 2">
    <name type="scientific">Cylicocyclus nassatus</name>
    <name type="common">Nematode worm</name>
    <dbReference type="NCBI Taxonomy" id="53992"/>
    <lineage>
        <taxon>Eukaryota</taxon>
        <taxon>Metazoa</taxon>
        <taxon>Ecdysozoa</taxon>
        <taxon>Nematoda</taxon>
        <taxon>Chromadorea</taxon>
        <taxon>Rhabditida</taxon>
        <taxon>Rhabditina</taxon>
        <taxon>Rhabditomorpha</taxon>
        <taxon>Strongyloidea</taxon>
        <taxon>Strongylidae</taxon>
        <taxon>Cylicocyclus</taxon>
    </lineage>
</organism>
<comment type="caution">
    <text evidence="1">The sequence shown here is derived from an EMBL/GenBank/DDBJ whole genome shotgun (WGS) entry which is preliminary data.</text>
</comment>
<dbReference type="AlphaFoldDB" id="A0AA36H7Q4"/>
<gene>
    <name evidence="1" type="ORF">CYNAS_LOCUS17187</name>
</gene>
<name>A0AA36H7Q4_CYLNA</name>
<protein>
    <submittedName>
        <fullName evidence="1">Uncharacterized protein</fullName>
    </submittedName>
</protein>
<evidence type="ECO:0000313" key="1">
    <source>
        <dbReference type="EMBL" id="CAJ0605204.1"/>
    </source>
</evidence>
<accession>A0AA36H7Q4</accession>
<keyword evidence="2" id="KW-1185">Reference proteome</keyword>